<keyword evidence="2" id="KW-1185">Reference proteome</keyword>
<evidence type="ECO:0000313" key="1">
    <source>
        <dbReference type="EMBL" id="KAK1862482.1"/>
    </source>
</evidence>
<gene>
    <name evidence="1" type="ORF">I4F81_005050</name>
</gene>
<protein>
    <submittedName>
        <fullName evidence="1">Uncharacterized protein</fullName>
    </submittedName>
</protein>
<dbReference type="EMBL" id="CM020618">
    <property type="protein sequence ID" value="KAK1862482.1"/>
    <property type="molecule type" value="Genomic_DNA"/>
</dbReference>
<sequence>MDNLLGVETRLSALIHSRFDALVDSSGALNVMVGAKVKEELELHTERQPSADSLADSTAKKVCAAVRHTIATTPQFRSADQMSKDELVVAARRAAGGPKKLRELFPEILVKRILALVEGASDEEILDVLTISFPSSNKKAKTFSNTELEKMVRGVVHQLYSLNKITPKEQRPPLMQAKTFLNVKNFDALDEAFLGNTRTSVHDGRSEARRVFYRMIAFFFIVLGSRIELVSSTAAAPLLGARAGSSYFAVEQTLRVSETGEVPAGGGDSFVRQVTRRVCLYAVAGIFLQAIVMMPYTFEAAVIDAVAKNMRRIVAAPDRSWCKTKGKDAEWLVGPGDWALLLPIPDGWALLDKAVQKMTASDQLVASAGPAGGAAGAEDVTVRVEDADSTAEPEDLPDYLR</sequence>
<organism evidence="1 2">
    <name type="scientific">Pyropia yezoensis</name>
    <name type="common">Susabi-nori</name>
    <name type="synonym">Porphyra yezoensis</name>
    <dbReference type="NCBI Taxonomy" id="2788"/>
    <lineage>
        <taxon>Eukaryota</taxon>
        <taxon>Rhodophyta</taxon>
        <taxon>Bangiophyceae</taxon>
        <taxon>Bangiales</taxon>
        <taxon>Bangiaceae</taxon>
        <taxon>Pyropia</taxon>
    </lineage>
</organism>
<name>A0ACC3BY69_PYRYE</name>
<reference evidence="1" key="1">
    <citation type="submission" date="2019-11" db="EMBL/GenBank/DDBJ databases">
        <title>Nori genome reveals adaptations in red seaweeds to the harsh intertidal environment.</title>
        <authorList>
            <person name="Wang D."/>
            <person name="Mao Y."/>
        </authorList>
    </citation>
    <scope>NUCLEOTIDE SEQUENCE</scope>
    <source>
        <tissue evidence="1">Gametophyte</tissue>
    </source>
</reference>
<accession>A0ACC3BY69</accession>
<evidence type="ECO:0000313" key="2">
    <source>
        <dbReference type="Proteomes" id="UP000798662"/>
    </source>
</evidence>
<dbReference type="Proteomes" id="UP000798662">
    <property type="component" value="Chromosome 1"/>
</dbReference>
<comment type="caution">
    <text evidence="1">The sequence shown here is derived from an EMBL/GenBank/DDBJ whole genome shotgun (WGS) entry which is preliminary data.</text>
</comment>
<proteinExistence type="predicted"/>